<feature type="region of interest" description="Disordered" evidence="1">
    <location>
        <begin position="35"/>
        <end position="110"/>
    </location>
</feature>
<feature type="chain" id="PRO_5046855218" evidence="2">
    <location>
        <begin position="18"/>
        <end position="266"/>
    </location>
</feature>
<evidence type="ECO:0000256" key="1">
    <source>
        <dbReference type="SAM" id="MobiDB-lite"/>
    </source>
</evidence>
<evidence type="ECO:0000313" key="4">
    <source>
        <dbReference type="Proteomes" id="UP001390339"/>
    </source>
</evidence>
<feature type="compositionally biased region" description="Low complexity" evidence="1">
    <location>
        <begin position="40"/>
        <end position="69"/>
    </location>
</feature>
<feature type="signal peptide" evidence="2">
    <location>
        <begin position="1"/>
        <end position="17"/>
    </location>
</feature>
<feature type="region of interest" description="Disordered" evidence="1">
    <location>
        <begin position="230"/>
        <end position="266"/>
    </location>
</feature>
<evidence type="ECO:0000313" key="3">
    <source>
        <dbReference type="EMBL" id="KAK8857265.1"/>
    </source>
</evidence>
<sequence>MKFSTVVTLCFATAALGMPTGADVGATAAADKQLGGKGAAGANKGTPAAGGVAQSSTTTSAAVPSATGNKGNGNGNKGNGKGNGNGNKNNGNGNGNAAPPAKNATGPISESVIPDYGITAGQPSKAQPGSCLGANGINIPCTCPPSKAAVASTLTTFVSRGKAGSVPISFPDASDTSLAANRARINAIVNTLQNFNFDKTGRTGDGCPAASFPDLAAVQKKLQGGENVQVGSAGAGAGAGAGAKAGNGAAAGGARQKQQQRRRRVV</sequence>
<reference evidence="3 4" key="1">
    <citation type="journal article" date="2024" name="IMA Fungus">
        <title>Apiospora arundinis, a panoply of carbohydrate-active enzymes and secondary metabolites.</title>
        <authorList>
            <person name="Sorensen T."/>
            <person name="Petersen C."/>
            <person name="Muurmann A.T."/>
            <person name="Christiansen J.V."/>
            <person name="Brundto M.L."/>
            <person name="Overgaard C.K."/>
            <person name="Boysen A.T."/>
            <person name="Wollenberg R.D."/>
            <person name="Larsen T.O."/>
            <person name="Sorensen J.L."/>
            <person name="Nielsen K.L."/>
            <person name="Sondergaard T.E."/>
        </authorList>
    </citation>
    <scope>NUCLEOTIDE SEQUENCE [LARGE SCALE GENOMIC DNA]</scope>
    <source>
        <strain evidence="3 4">AAU 773</strain>
    </source>
</reference>
<dbReference type="EMBL" id="JAPCWZ010000007">
    <property type="protein sequence ID" value="KAK8857265.1"/>
    <property type="molecule type" value="Genomic_DNA"/>
</dbReference>
<feature type="compositionally biased region" description="Gly residues" evidence="1">
    <location>
        <begin position="233"/>
        <end position="251"/>
    </location>
</feature>
<keyword evidence="2" id="KW-0732">Signal</keyword>
<gene>
    <name evidence="3" type="ORF">PGQ11_013177</name>
</gene>
<comment type="caution">
    <text evidence="3">The sequence shown here is derived from an EMBL/GenBank/DDBJ whole genome shotgun (WGS) entry which is preliminary data.</text>
</comment>
<feature type="compositionally biased region" description="Gly residues" evidence="1">
    <location>
        <begin position="70"/>
        <end position="85"/>
    </location>
</feature>
<name>A0ABR2I4K0_9PEZI</name>
<proteinExistence type="predicted"/>
<evidence type="ECO:0000256" key="2">
    <source>
        <dbReference type="SAM" id="SignalP"/>
    </source>
</evidence>
<dbReference type="Proteomes" id="UP001390339">
    <property type="component" value="Unassembled WGS sequence"/>
</dbReference>
<keyword evidence="4" id="KW-1185">Reference proteome</keyword>
<accession>A0ABR2I4K0</accession>
<protein>
    <submittedName>
        <fullName evidence="3">Uncharacterized protein</fullName>
    </submittedName>
</protein>
<organism evidence="3 4">
    <name type="scientific">Apiospora arundinis</name>
    <dbReference type="NCBI Taxonomy" id="335852"/>
    <lineage>
        <taxon>Eukaryota</taxon>
        <taxon>Fungi</taxon>
        <taxon>Dikarya</taxon>
        <taxon>Ascomycota</taxon>
        <taxon>Pezizomycotina</taxon>
        <taxon>Sordariomycetes</taxon>
        <taxon>Xylariomycetidae</taxon>
        <taxon>Amphisphaeriales</taxon>
        <taxon>Apiosporaceae</taxon>
        <taxon>Apiospora</taxon>
    </lineage>
</organism>